<reference evidence="14 15" key="1">
    <citation type="submission" date="2016-10" db="EMBL/GenBank/DDBJ databases">
        <authorList>
            <person name="de Groot N.N."/>
        </authorList>
    </citation>
    <scope>NUCLEOTIDE SEQUENCE [LARGE SCALE GENOMIC DNA]</scope>
    <source>
        <strain evidence="14 15">DSM 12271</strain>
    </source>
</reference>
<dbReference type="STRING" id="84698.SAMN04488528_101581"/>
<dbReference type="GO" id="GO:0042910">
    <property type="term" value="F:xenobiotic transmembrane transporter activity"/>
    <property type="evidence" value="ECO:0007669"/>
    <property type="project" value="InterPro"/>
</dbReference>
<evidence type="ECO:0000256" key="6">
    <source>
        <dbReference type="ARBA" id="ARBA00022449"/>
    </source>
</evidence>
<dbReference type="NCBIfam" id="TIGR00797">
    <property type="entry name" value="matE"/>
    <property type="match status" value="1"/>
</dbReference>
<feature type="transmembrane region" description="Helical" evidence="13">
    <location>
        <begin position="167"/>
        <end position="188"/>
    </location>
</feature>
<evidence type="ECO:0000256" key="4">
    <source>
        <dbReference type="ARBA" id="ARBA00020268"/>
    </source>
</evidence>
<organism evidence="14 15">
    <name type="scientific">Clostridium frigidicarnis</name>
    <dbReference type="NCBI Taxonomy" id="84698"/>
    <lineage>
        <taxon>Bacteria</taxon>
        <taxon>Bacillati</taxon>
        <taxon>Bacillota</taxon>
        <taxon>Clostridia</taxon>
        <taxon>Eubacteriales</taxon>
        <taxon>Clostridiaceae</taxon>
        <taxon>Clostridium</taxon>
    </lineage>
</organism>
<dbReference type="PANTHER" id="PTHR43298">
    <property type="entry name" value="MULTIDRUG RESISTANCE PROTEIN NORM-RELATED"/>
    <property type="match status" value="1"/>
</dbReference>
<keyword evidence="9 13" id="KW-1133">Transmembrane helix</keyword>
<dbReference type="Pfam" id="PF01554">
    <property type="entry name" value="MatE"/>
    <property type="match status" value="2"/>
</dbReference>
<dbReference type="EMBL" id="FOKI01000015">
    <property type="protein sequence ID" value="SFB17468.1"/>
    <property type="molecule type" value="Genomic_DNA"/>
</dbReference>
<dbReference type="AlphaFoldDB" id="A0A1I0YZ22"/>
<dbReference type="InterPro" id="IPR050222">
    <property type="entry name" value="MATE_MdtK"/>
</dbReference>
<feature type="transmembrane region" description="Helical" evidence="13">
    <location>
        <begin position="49"/>
        <end position="71"/>
    </location>
</feature>
<evidence type="ECO:0000256" key="9">
    <source>
        <dbReference type="ARBA" id="ARBA00022989"/>
    </source>
</evidence>
<dbReference type="GO" id="GO:0015297">
    <property type="term" value="F:antiporter activity"/>
    <property type="evidence" value="ECO:0007669"/>
    <property type="project" value="UniProtKB-KW"/>
</dbReference>
<feature type="transmembrane region" description="Helical" evidence="13">
    <location>
        <begin position="394"/>
        <end position="414"/>
    </location>
</feature>
<gene>
    <name evidence="14" type="ORF">SAMN04488528_101581</name>
</gene>
<evidence type="ECO:0000256" key="1">
    <source>
        <dbReference type="ARBA" id="ARBA00003408"/>
    </source>
</evidence>
<keyword evidence="6" id="KW-0050">Antiport</keyword>
<feature type="transmembrane region" description="Helical" evidence="13">
    <location>
        <begin position="361"/>
        <end position="382"/>
    </location>
</feature>
<keyword evidence="5" id="KW-0813">Transport</keyword>
<evidence type="ECO:0000256" key="12">
    <source>
        <dbReference type="ARBA" id="ARBA00031636"/>
    </source>
</evidence>
<dbReference type="RefSeq" id="WP_090041364.1">
    <property type="nucleotide sequence ID" value="NZ_FOKI01000015.1"/>
</dbReference>
<evidence type="ECO:0000256" key="11">
    <source>
        <dbReference type="ARBA" id="ARBA00023136"/>
    </source>
</evidence>
<dbReference type="InterPro" id="IPR002528">
    <property type="entry name" value="MATE_fam"/>
</dbReference>
<comment type="function">
    <text evidence="1">Multidrug efflux pump.</text>
</comment>
<feature type="transmembrane region" description="Helical" evidence="13">
    <location>
        <begin position="194"/>
        <end position="219"/>
    </location>
</feature>
<dbReference type="CDD" id="cd13140">
    <property type="entry name" value="MATE_like_1"/>
    <property type="match status" value="1"/>
</dbReference>
<evidence type="ECO:0000313" key="15">
    <source>
        <dbReference type="Proteomes" id="UP000198619"/>
    </source>
</evidence>
<evidence type="ECO:0000313" key="14">
    <source>
        <dbReference type="EMBL" id="SFB17468.1"/>
    </source>
</evidence>
<dbReference type="GO" id="GO:0005886">
    <property type="term" value="C:plasma membrane"/>
    <property type="evidence" value="ECO:0007669"/>
    <property type="project" value="UniProtKB-SubCell"/>
</dbReference>
<dbReference type="GO" id="GO:0006811">
    <property type="term" value="P:monoatomic ion transport"/>
    <property type="evidence" value="ECO:0007669"/>
    <property type="project" value="UniProtKB-KW"/>
</dbReference>
<evidence type="ECO:0000256" key="7">
    <source>
        <dbReference type="ARBA" id="ARBA00022475"/>
    </source>
</evidence>
<dbReference type="PANTHER" id="PTHR43298:SF2">
    <property type="entry name" value="FMN_FAD EXPORTER YEEO-RELATED"/>
    <property type="match status" value="1"/>
</dbReference>
<evidence type="ECO:0000256" key="5">
    <source>
        <dbReference type="ARBA" id="ARBA00022448"/>
    </source>
</evidence>
<evidence type="ECO:0000256" key="8">
    <source>
        <dbReference type="ARBA" id="ARBA00022692"/>
    </source>
</evidence>
<sequence>MAKRIDLTEGAIVKKLVKLAIPIMATSFIQIAYNMADMIWIGRVGSNEVAAVGTAGFFAMIAASLAMVSKVGVEIKVSQSLGRHDDEAAKNYIVSAIQINILLSIIYSIIVIIFKKEFIGFFKLGNEEVIKMAEVYLLAIGSAMSITCMIPVFTAIFNGAGNSRIPFVINAVGLVINIVLDPILIMGIGPFPKLGVLGAALATIAAQCVVVIYFISIILKSKEEYLKFNIFKRPNIRTIKTICKLGLPSGFQNGLFTLFTILIARVIAVWGPVPIAVQKVGSQIEAISWMTAGGFSTALGAFVGQNYGAKKYDRIKKGYKATIMMAIVVGGITSLLLIFGGEFIFSIFIPEKEAISYGKEYLKILGYSQLFMCIEITTAGAFNGIGRTYIPASISIILTGLRVPFAILLSSTALLGLNGVWWSISISSILKGVVVTSVFLIMLKKNKLIKDKNFQGTILPKETIELSSK</sequence>
<evidence type="ECO:0000256" key="3">
    <source>
        <dbReference type="ARBA" id="ARBA00010199"/>
    </source>
</evidence>
<dbReference type="PIRSF" id="PIRSF006603">
    <property type="entry name" value="DinF"/>
    <property type="match status" value="1"/>
</dbReference>
<keyword evidence="11 13" id="KW-0472">Membrane</keyword>
<protein>
    <recommendedName>
        <fullName evidence="4">Probable multidrug resistance protein NorM</fullName>
    </recommendedName>
    <alternativeName>
        <fullName evidence="12">Multidrug-efflux transporter</fullName>
    </alternativeName>
</protein>
<evidence type="ECO:0000256" key="10">
    <source>
        <dbReference type="ARBA" id="ARBA00023065"/>
    </source>
</evidence>
<comment type="similarity">
    <text evidence="3">Belongs to the multi antimicrobial extrusion (MATE) (TC 2.A.66.1) family.</text>
</comment>
<feature type="transmembrane region" description="Helical" evidence="13">
    <location>
        <begin position="92"/>
        <end position="115"/>
    </location>
</feature>
<evidence type="ECO:0000256" key="2">
    <source>
        <dbReference type="ARBA" id="ARBA00004651"/>
    </source>
</evidence>
<evidence type="ECO:0000256" key="13">
    <source>
        <dbReference type="SAM" id="Phobius"/>
    </source>
</evidence>
<feature type="transmembrane region" description="Helical" evidence="13">
    <location>
        <begin position="135"/>
        <end position="160"/>
    </location>
</feature>
<dbReference type="Proteomes" id="UP000198619">
    <property type="component" value="Unassembled WGS sequence"/>
</dbReference>
<feature type="transmembrane region" description="Helical" evidence="13">
    <location>
        <begin position="287"/>
        <end position="309"/>
    </location>
</feature>
<accession>A0A1I0YZ22</accession>
<keyword evidence="15" id="KW-1185">Reference proteome</keyword>
<feature type="transmembrane region" description="Helical" evidence="13">
    <location>
        <begin position="321"/>
        <end position="349"/>
    </location>
</feature>
<proteinExistence type="inferred from homology"/>
<keyword evidence="7" id="KW-1003">Cell membrane</keyword>
<keyword evidence="8 13" id="KW-0812">Transmembrane</keyword>
<dbReference type="OrthoDB" id="9776324at2"/>
<dbReference type="InterPro" id="IPR048279">
    <property type="entry name" value="MdtK-like"/>
</dbReference>
<feature type="transmembrane region" description="Helical" evidence="13">
    <location>
        <begin position="21"/>
        <end position="43"/>
    </location>
</feature>
<keyword evidence="10" id="KW-0406">Ion transport</keyword>
<feature type="transmembrane region" description="Helical" evidence="13">
    <location>
        <begin position="254"/>
        <end position="275"/>
    </location>
</feature>
<feature type="transmembrane region" description="Helical" evidence="13">
    <location>
        <begin position="420"/>
        <end position="443"/>
    </location>
</feature>
<name>A0A1I0YZ22_9CLOT</name>
<comment type="subcellular location">
    <subcellularLocation>
        <location evidence="2">Cell membrane</location>
        <topology evidence="2">Multi-pass membrane protein</topology>
    </subcellularLocation>
</comment>